<organism evidence="2 3">
    <name type="scientific">Veronia pacifica</name>
    <dbReference type="NCBI Taxonomy" id="1080227"/>
    <lineage>
        <taxon>Bacteria</taxon>
        <taxon>Pseudomonadati</taxon>
        <taxon>Pseudomonadota</taxon>
        <taxon>Gammaproteobacteria</taxon>
        <taxon>Vibrionales</taxon>
        <taxon>Vibrionaceae</taxon>
        <taxon>Veronia</taxon>
    </lineage>
</organism>
<comment type="caution">
    <text evidence="2">The sequence shown here is derived from an EMBL/GenBank/DDBJ whole genome shotgun (WGS) entry which is preliminary data.</text>
</comment>
<keyword evidence="3" id="KW-1185">Reference proteome</keyword>
<dbReference type="Proteomes" id="UP000094936">
    <property type="component" value="Unassembled WGS sequence"/>
</dbReference>
<dbReference type="InterPro" id="IPR016162">
    <property type="entry name" value="Ald_DH_N"/>
</dbReference>
<sequence length="237" mass="25305">MTGTEQAVNQSLAVWEDWNQQGVEKRITLLKAWSDAVEKRGGDEFSCAAAMIRFQCQSAKRYLLPVHEMPGPTGETNELYISGRGVFVITGDHTLSLTALAGQLAAVLLAGNCGLVVVPDNLANHADALLADLTKAGCPSRTANRLPLIELDELTADSRLAGVAITAEQTQVRDVNQRLAERDGLLAQLISETNPSQLTLVGSPSYVLRFITERTRTINVTAVGGNATLLELGSGGH</sequence>
<dbReference type="AlphaFoldDB" id="A0A1C3ESG1"/>
<reference evidence="2 3" key="1">
    <citation type="submission" date="2016-05" db="EMBL/GenBank/DDBJ databases">
        <title>Genomic Taxonomy of the Vibrionaceae.</title>
        <authorList>
            <person name="Gomez-Gil B."/>
            <person name="Enciso-Ibarra J."/>
        </authorList>
    </citation>
    <scope>NUCLEOTIDE SEQUENCE [LARGE SCALE GENOMIC DNA]</scope>
    <source>
        <strain evidence="2 3">CAIM 1920</strain>
    </source>
</reference>
<proteinExistence type="predicted"/>
<dbReference type="EMBL" id="LYBM01000001">
    <property type="protein sequence ID" value="ODA36146.1"/>
    <property type="molecule type" value="Genomic_DNA"/>
</dbReference>
<dbReference type="STRING" id="1080227.A8L45_00645"/>
<evidence type="ECO:0000313" key="3">
    <source>
        <dbReference type="Proteomes" id="UP000094936"/>
    </source>
</evidence>
<dbReference type="GO" id="GO:0016491">
    <property type="term" value="F:oxidoreductase activity"/>
    <property type="evidence" value="ECO:0007669"/>
    <property type="project" value="UniProtKB-KW"/>
</dbReference>
<keyword evidence="1" id="KW-0560">Oxidoreductase</keyword>
<gene>
    <name evidence="2" type="ORF">A8L45_00645</name>
</gene>
<dbReference type="OrthoDB" id="6659650at2"/>
<evidence type="ECO:0000313" key="2">
    <source>
        <dbReference type="EMBL" id="ODA36146.1"/>
    </source>
</evidence>
<dbReference type="SUPFAM" id="SSF53720">
    <property type="entry name" value="ALDH-like"/>
    <property type="match status" value="1"/>
</dbReference>
<dbReference type="InterPro" id="IPR016161">
    <property type="entry name" value="Ald_DH/histidinol_DH"/>
</dbReference>
<dbReference type="Gene3D" id="3.40.605.10">
    <property type="entry name" value="Aldehyde Dehydrogenase, Chain A, domain 1"/>
    <property type="match status" value="1"/>
</dbReference>
<name>A0A1C3ESG1_9GAMM</name>
<evidence type="ECO:0000256" key="1">
    <source>
        <dbReference type="ARBA" id="ARBA00023002"/>
    </source>
</evidence>
<accession>A0A1C3ESG1</accession>
<protein>
    <submittedName>
        <fullName evidence="2">Delta 1-pyrroline-5-carboxylate dehydrogenase</fullName>
    </submittedName>
</protein>